<evidence type="ECO:0000259" key="1">
    <source>
        <dbReference type="Pfam" id="PF13672"/>
    </source>
</evidence>
<dbReference type="InParanoid" id="A0A6C2YVQ8"/>
<gene>
    <name evidence="2" type="ORF">GMBLW1_41240</name>
</gene>
<dbReference type="FunCoup" id="A0A6C2YVQ8">
    <property type="interactions" value="20"/>
</dbReference>
<dbReference type="Pfam" id="PF13672">
    <property type="entry name" value="PP2C_2"/>
    <property type="match status" value="1"/>
</dbReference>
<dbReference type="KEGG" id="tim:GMBLW1_41240"/>
<dbReference type="AlphaFoldDB" id="A0A6C2YVQ8"/>
<organism evidence="2">
    <name type="scientific">Tuwongella immobilis</name>
    <dbReference type="NCBI Taxonomy" id="692036"/>
    <lineage>
        <taxon>Bacteria</taxon>
        <taxon>Pseudomonadati</taxon>
        <taxon>Planctomycetota</taxon>
        <taxon>Planctomycetia</taxon>
        <taxon>Gemmatales</taxon>
        <taxon>Gemmataceae</taxon>
        <taxon>Tuwongella</taxon>
    </lineage>
</organism>
<dbReference type="InterPro" id="IPR036457">
    <property type="entry name" value="PPM-type-like_dom_sf"/>
</dbReference>
<dbReference type="SUPFAM" id="SSF81606">
    <property type="entry name" value="PP2C-like"/>
    <property type="match status" value="1"/>
</dbReference>
<dbReference type="EMBL" id="LR593887">
    <property type="protein sequence ID" value="VTS07494.1"/>
    <property type="molecule type" value="Genomic_DNA"/>
</dbReference>
<dbReference type="Gene3D" id="3.60.40.10">
    <property type="entry name" value="PPM-type phosphatase domain"/>
    <property type="match status" value="1"/>
</dbReference>
<reference evidence="2" key="1">
    <citation type="submission" date="2019-04" db="EMBL/GenBank/DDBJ databases">
        <authorList>
            <consortium name="Science for Life Laboratories"/>
        </authorList>
    </citation>
    <scope>NUCLEOTIDE SEQUENCE</scope>
    <source>
        <strain evidence="2">MBLW1</strain>
    </source>
</reference>
<evidence type="ECO:0000313" key="2">
    <source>
        <dbReference type="EMBL" id="VIP05069.1"/>
    </source>
</evidence>
<dbReference type="InterPro" id="IPR001932">
    <property type="entry name" value="PPM-type_phosphatase-like_dom"/>
</dbReference>
<sequence>MTWKIIGDSVAGTRHHAADQACQDAFRFQLHGPHADWLSIIVADGAGTAAHAADAATFVCDAFVEAIQSAHPDQLGDESAIRHMIGTVRNQLAAVASVRQSPPRDWACTLLLAVIGPTHASFAQIGDGAIVIEQHGDYRTVFWPSESAYANETDFLIDDHWENRLNLRIESEPIHAIALFTDGLQRLALQWDTHSVHAPFFDPMFQTLRQAACADDLLAPLRAFLDSARVNARTDDDKTLVLATRP</sequence>
<protein>
    <recommendedName>
        <fullName evidence="1">PPM-type phosphatase domain-containing protein</fullName>
    </recommendedName>
</protein>
<proteinExistence type="predicted"/>
<keyword evidence="3" id="KW-1185">Reference proteome</keyword>
<feature type="domain" description="PPM-type phosphatase" evidence="1">
    <location>
        <begin position="12"/>
        <end position="218"/>
    </location>
</feature>
<name>A0A6C2YVQ8_9BACT</name>
<dbReference type="Proteomes" id="UP000464378">
    <property type="component" value="Chromosome"/>
</dbReference>
<accession>A0A6C2YVQ8</accession>
<evidence type="ECO:0000313" key="3">
    <source>
        <dbReference type="Proteomes" id="UP000464378"/>
    </source>
</evidence>
<dbReference type="EMBL" id="LR586016">
    <property type="protein sequence ID" value="VIP05069.1"/>
    <property type="molecule type" value="Genomic_DNA"/>
</dbReference>